<evidence type="ECO:0000313" key="2">
    <source>
        <dbReference type="Proteomes" id="UP000765509"/>
    </source>
</evidence>
<dbReference type="Proteomes" id="UP000765509">
    <property type="component" value="Unassembled WGS sequence"/>
</dbReference>
<reference evidence="1" key="1">
    <citation type="submission" date="2021-03" db="EMBL/GenBank/DDBJ databases">
        <title>Draft genome sequence of rust myrtle Austropuccinia psidii MF-1, a brazilian biotype.</title>
        <authorList>
            <person name="Quecine M.C."/>
            <person name="Pachon D.M.R."/>
            <person name="Bonatelli M.L."/>
            <person name="Correr F.H."/>
            <person name="Franceschini L.M."/>
            <person name="Leite T.F."/>
            <person name="Margarido G.R.A."/>
            <person name="Almeida C.A."/>
            <person name="Ferrarezi J.A."/>
            <person name="Labate C.A."/>
        </authorList>
    </citation>
    <scope>NUCLEOTIDE SEQUENCE</scope>
    <source>
        <strain evidence="1">MF-1</strain>
    </source>
</reference>
<evidence type="ECO:0000313" key="1">
    <source>
        <dbReference type="EMBL" id="MBW0469936.1"/>
    </source>
</evidence>
<dbReference type="AlphaFoldDB" id="A0A9Q3BPN5"/>
<keyword evidence="2" id="KW-1185">Reference proteome</keyword>
<gene>
    <name evidence="1" type="ORF">O181_009651</name>
</gene>
<dbReference type="EMBL" id="AVOT02002316">
    <property type="protein sequence ID" value="MBW0469936.1"/>
    <property type="molecule type" value="Genomic_DNA"/>
</dbReference>
<comment type="caution">
    <text evidence="1">The sequence shown here is derived from an EMBL/GenBank/DDBJ whole genome shotgun (WGS) entry which is preliminary data.</text>
</comment>
<name>A0A9Q3BPN5_9BASI</name>
<sequence length="164" mass="18591">MISQIKFHLTNAQKPKASKEGNQRLHINAVLERQELLENCILDTDEQFEFIFKQITTQQNQTSPPGPTQPPTKKQAMFAEIIKTGPTHPSKPANIPLPNKLTTMEILTLPNQFKKFRVTIRPRFGQTRPFIKKNPLEIINTINGALLEVNAKTDNTPVQIKAIT</sequence>
<accession>A0A9Q3BPN5</accession>
<organism evidence="1 2">
    <name type="scientific">Austropuccinia psidii MF-1</name>
    <dbReference type="NCBI Taxonomy" id="1389203"/>
    <lineage>
        <taxon>Eukaryota</taxon>
        <taxon>Fungi</taxon>
        <taxon>Dikarya</taxon>
        <taxon>Basidiomycota</taxon>
        <taxon>Pucciniomycotina</taxon>
        <taxon>Pucciniomycetes</taxon>
        <taxon>Pucciniales</taxon>
        <taxon>Sphaerophragmiaceae</taxon>
        <taxon>Austropuccinia</taxon>
    </lineage>
</organism>
<proteinExistence type="predicted"/>
<protein>
    <submittedName>
        <fullName evidence="1">Uncharacterized protein</fullName>
    </submittedName>
</protein>